<dbReference type="AlphaFoldDB" id="A0A1H5EZB2"/>
<dbReference type="InterPro" id="IPR011032">
    <property type="entry name" value="GroES-like_sf"/>
</dbReference>
<dbReference type="SUPFAM" id="SSF51735">
    <property type="entry name" value="NAD(P)-binding Rossmann-fold domains"/>
    <property type="match status" value="1"/>
</dbReference>
<dbReference type="PANTHER" id="PTHR48106">
    <property type="entry name" value="QUINONE OXIDOREDUCTASE PIG3-RELATED"/>
    <property type="match status" value="1"/>
</dbReference>
<dbReference type="InterPro" id="IPR013154">
    <property type="entry name" value="ADH-like_N"/>
</dbReference>
<feature type="domain" description="Enoyl reductase (ER)" evidence="3">
    <location>
        <begin position="11"/>
        <end position="325"/>
    </location>
</feature>
<reference evidence="5" key="1">
    <citation type="submission" date="2016-10" db="EMBL/GenBank/DDBJ databases">
        <authorList>
            <person name="Varghese N."/>
        </authorList>
    </citation>
    <scope>NUCLEOTIDE SEQUENCE [LARGE SCALE GENOMIC DNA]</scope>
    <source>
        <strain evidence="5">DSM 44719</strain>
    </source>
</reference>
<dbReference type="EMBL" id="FNTL01000004">
    <property type="protein sequence ID" value="SED96419.1"/>
    <property type="molecule type" value="Genomic_DNA"/>
</dbReference>
<keyword evidence="1" id="KW-0521">NADP</keyword>
<organism evidence="4 5">
    <name type="scientific">Rhodococcus jostii</name>
    <dbReference type="NCBI Taxonomy" id="132919"/>
    <lineage>
        <taxon>Bacteria</taxon>
        <taxon>Bacillati</taxon>
        <taxon>Actinomycetota</taxon>
        <taxon>Actinomycetes</taxon>
        <taxon>Mycobacteriales</taxon>
        <taxon>Nocardiaceae</taxon>
        <taxon>Rhodococcus</taxon>
    </lineage>
</organism>
<evidence type="ECO:0000256" key="1">
    <source>
        <dbReference type="ARBA" id="ARBA00022857"/>
    </source>
</evidence>
<dbReference type="OrthoDB" id="9792173at2"/>
<keyword evidence="2" id="KW-0560">Oxidoreductase</keyword>
<dbReference type="GO" id="GO:0016651">
    <property type="term" value="F:oxidoreductase activity, acting on NAD(P)H"/>
    <property type="evidence" value="ECO:0007669"/>
    <property type="project" value="TreeGrafter"/>
</dbReference>
<evidence type="ECO:0000313" key="4">
    <source>
        <dbReference type="EMBL" id="SED96419.1"/>
    </source>
</evidence>
<dbReference type="Gene3D" id="3.40.50.720">
    <property type="entry name" value="NAD(P)-binding Rossmann-like Domain"/>
    <property type="match status" value="1"/>
</dbReference>
<dbReference type="SMART" id="SM00829">
    <property type="entry name" value="PKS_ER"/>
    <property type="match status" value="1"/>
</dbReference>
<name>A0A1H5EZB2_RHOJO</name>
<gene>
    <name evidence="4" type="ORF">SAMN04490220_6194</name>
</gene>
<evidence type="ECO:0000313" key="5">
    <source>
        <dbReference type="Proteomes" id="UP000183407"/>
    </source>
</evidence>
<dbReference type="InterPro" id="IPR013149">
    <property type="entry name" value="ADH-like_C"/>
</dbReference>
<dbReference type="InterPro" id="IPR036291">
    <property type="entry name" value="NAD(P)-bd_dom_sf"/>
</dbReference>
<dbReference type="Pfam" id="PF00107">
    <property type="entry name" value="ADH_zinc_N"/>
    <property type="match status" value="1"/>
</dbReference>
<proteinExistence type="predicted"/>
<dbReference type="PANTHER" id="PTHR48106:SF18">
    <property type="entry name" value="QUINONE OXIDOREDUCTASE PIG3"/>
    <property type="match status" value="1"/>
</dbReference>
<dbReference type="InterPro" id="IPR020843">
    <property type="entry name" value="ER"/>
</dbReference>
<dbReference type="RefSeq" id="WP_073365353.1">
    <property type="nucleotide sequence ID" value="NZ_FNTL01000004.1"/>
</dbReference>
<dbReference type="Gene3D" id="3.90.180.10">
    <property type="entry name" value="Medium-chain alcohol dehydrogenases, catalytic domain"/>
    <property type="match status" value="1"/>
</dbReference>
<sequence>MSQTMTALLGGTGPDWEAREVAVPEPGPGQVLVRARAVALNNADVHMLADAYDPATGRGKEYVAGFEFAGEVVALGPGADRVAVGERIMGTTQGAFAQYVLADHRHVLRIPEGLDDEEAAALPTGLLTEHGALEVGGFRPGQSVLITGATSSIGLIGVQIAKALGAKTVVATSRSAAKEDLLKDAGADVVVVPPERDLTAAVLETTDGEGVDLVLDHVGGQTLADCLAATRVDGNLVNIGRLDTAEATINLDSLSYRHLRLQGVSFGFSRAEELGNVIAALVPDVIPAVADGRVRPVIDSVFTFGQATDAADRLRSNQSRGKIVLTQV</sequence>
<evidence type="ECO:0000259" key="3">
    <source>
        <dbReference type="SMART" id="SM00829"/>
    </source>
</evidence>
<dbReference type="Pfam" id="PF08240">
    <property type="entry name" value="ADH_N"/>
    <property type="match status" value="1"/>
</dbReference>
<dbReference type="GO" id="GO:0070402">
    <property type="term" value="F:NADPH binding"/>
    <property type="evidence" value="ECO:0007669"/>
    <property type="project" value="TreeGrafter"/>
</dbReference>
<protein>
    <submittedName>
        <fullName evidence="4">NADPH:quinone reductase</fullName>
    </submittedName>
</protein>
<dbReference type="SUPFAM" id="SSF50129">
    <property type="entry name" value="GroES-like"/>
    <property type="match status" value="1"/>
</dbReference>
<dbReference type="Proteomes" id="UP000183407">
    <property type="component" value="Unassembled WGS sequence"/>
</dbReference>
<evidence type="ECO:0000256" key="2">
    <source>
        <dbReference type="ARBA" id="ARBA00023002"/>
    </source>
</evidence>
<accession>A0A1H5EZB2</accession>